<evidence type="ECO:0000256" key="1">
    <source>
        <dbReference type="ARBA" id="ARBA00004123"/>
    </source>
</evidence>
<feature type="DNA-binding region" description="Fork-head" evidence="16">
    <location>
        <begin position="218"/>
        <end position="313"/>
    </location>
</feature>
<keyword evidence="3" id="KW-0963">Cytoplasm</keyword>
<dbReference type="InterPro" id="IPR000253">
    <property type="entry name" value="FHA_dom"/>
</dbReference>
<dbReference type="InterPro" id="IPR030456">
    <property type="entry name" value="TF_fork_head_CS_2"/>
</dbReference>
<dbReference type="PROSITE" id="PS50006">
    <property type="entry name" value="FHA_DOMAIN"/>
    <property type="match status" value="1"/>
</dbReference>
<dbReference type="InterPro" id="IPR001766">
    <property type="entry name" value="Fork_head_dom"/>
</dbReference>
<dbReference type="FunFam" id="2.60.200.20:FF:000025">
    <property type="entry name" value="Forkhead box protein K2"/>
    <property type="match status" value="1"/>
</dbReference>
<feature type="compositionally biased region" description="Polar residues" evidence="17">
    <location>
        <begin position="160"/>
        <end position="170"/>
    </location>
</feature>
<dbReference type="InterPro" id="IPR018122">
    <property type="entry name" value="TF_fork_head_CS_1"/>
</dbReference>
<comment type="subcellular location">
    <subcellularLocation>
        <location evidence="2">Cytoplasm</location>
    </subcellularLocation>
    <subcellularLocation>
        <location evidence="1 16">Nucleus</location>
    </subcellularLocation>
</comment>
<dbReference type="GO" id="GO:0060271">
    <property type="term" value="P:cilium assembly"/>
    <property type="evidence" value="ECO:0007669"/>
    <property type="project" value="UniProtKB-ARBA"/>
</dbReference>
<accession>A0AAV6RMU1</accession>
<keyword evidence="9 16" id="KW-0238">DNA-binding</keyword>
<dbReference type="CDD" id="cd22723">
    <property type="entry name" value="FHA_FOXK2"/>
    <property type="match status" value="1"/>
</dbReference>
<evidence type="ECO:0000256" key="17">
    <source>
        <dbReference type="SAM" id="MobiDB-lite"/>
    </source>
</evidence>
<evidence type="ECO:0000256" key="12">
    <source>
        <dbReference type="ARBA" id="ARBA00023242"/>
    </source>
</evidence>
<feature type="compositionally biased region" description="Polar residues" evidence="17">
    <location>
        <begin position="562"/>
        <end position="573"/>
    </location>
</feature>
<feature type="compositionally biased region" description="Polar residues" evidence="17">
    <location>
        <begin position="326"/>
        <end position="352"/>
    </location>
</feature>
<dbReference type="GO" id="GO:0005737">
    <property type="term" value="C:cytoplasm"/>
    <property type="evidence" value="ECO:0007669"/>
    <property type="project" value="UniProtKB-SubCell"/>
</dbReference>
<dbReference type="PANTHER" id="PTHR45881">
    <property type="entry name" value="CHECKPOINT SUPPRESSOR 1-LIKE, ISOFORM A-RELATED"/>
    <property type="match status" value="1"/>
</dbReference>
<protein>
    <recommendedName>
        <fullName evidence="14">Forkhead box protein K2</fullName>
    </recommendedName>
    <alternativeName>
        <fullName evidence="15">Interleukin enhancer-binding factor 1</fullName>
    </alternativeName>
</protein>
<keyword evidence="5" id="KW-0479">Metal-binding</keyword>
<keyword evidence="11" id="KW-0804">Transcription</keyword>
<evidence type="ECO:0000259" key="18">
    <source>
        <dbReference type="PROSITE" id="PS50006"/>
    </source>
</evidence>
<dbReference type="PROSITE" id="PS50039">
    <property type="entry name" value="FORK_HEAD_3"/>
    <property type="match status" value="1"/>
</dbReference>
<keyword evidence="10" id="KW-0010">Activator</keyword>
<dbReference type="FunFam" id="1.10.10.10:FF:000030">
    <property type="entry name" value="Forkhead box protein K2"/>
    <property type="match status" value="1"/>
</dbReference>
<dbReference type="GO" id="GO:0001947">
    <property type="term" value="P:heart looping"/>
    <property type="evidence" value="ECO:0007669"/>
    <property type="project" value="UniProtKB-ARBA"/>
</dbReference>
<evidence type="ECO:0000256" key="2">
    <source>
        <dbReference type="ARBA" id="ARBA00004496"/>
    </source>
</evidence>
<evidence type="ECO:0000256" key="9">
    <source>
        <dbReference type="ARBA" id="ARBA00023125"/>
    </source>
</evidence>
<dbReference type="AlphaFoldDB" id="A0AAV6RMU1"/>
<evidence type="ECO:0000256" key="15">
    <source>
        <dbReference type="ARBA" id="ARBA00082763"/>
    </source>
</evidence>
<dbReference type="GO" id="GO:0000981">
    <property type="term" value="F:DNA-binding transcription factor activity, RNA polymerase II-specific"/>
    <property type="evidence" value="ECO:0007669"/>
    <property type="project" value="TreeGrafter"/>
</dbReference>
<dbReference type="PROSITE" id="PS00658">
    <property type="entry name" value="FORK_HEAD_2"/>
    <property type="match status" value="1"/>
</dbReference>
<gene>
    <name evidence="20" type="ORF">JOB18_043987</name>
</gene>
<evidence type="ECO:0000256" key="11">
    <source>
        <dbReference type="ARBA" id="ARBA00023163"/>
    </source>
</evidence>
<dbReference type="GO" id="GO:0005634">
    <property type="term" value="C:nucleus"/>
    <property type="evidence" value="ECO:0007669"/>
    <property type="project" value="UniProtKB-SubCell"/>
</dbReference>
<name>A0AAV6RMU1_SOLSE</name>
<feature type="compositionally biased region" description="Low complexity" evidence="17">
    <location>
        <begin position="585"/>
        <end position="601"/>
    </location>
</feature>
<comment type="similarity">
    <text evidence="13">Belongs to the FOXJ1 family.</text>
</comment>
<evidence type="ECO:0000256" key="6">
    <source>
        <dbReference type="ARBA" id="ARBA00022794"/>
    </source>
</evidence>
<evidence type="ECO:0000256" key="14">
    <source>
        <dbReference type="ARBA" id="ARBA00072763"/>
    </source>
</evidence>
<evidence type="ECO:0000256" key="4">
    <source>
        <dbReference type="ARBA" id="ARBA00022491"/>
    </source>
</evidence>
<evidence type="ECO:0000313" key="21">
    <source>
        <dbReference type="Proteomes" id="UP000693946"/>
    </source>
</evidence>
<dbReference type="GO" id="GO:0003146">
    <property type="term" value="P:heart jogging"/>
    <property type="evidence" value="ECO:0007669"/>
    <property type="project" value="UniProtKB-ARBA"/>
</dbReference>
<feature type="region of interest" description="Disordered" evidence="17">
    <location>
        <begin position="119"/>
        <end position="138"/>
    </location>
</feature>
<keyword evidence="12 16" id="KW-0539">Nucleus</keyword>
<evidence type="ECO:0000256" key="16">
    <source>
        <dbReference type="PROSITE-ProRule" id="PRU00089"/>
    </source>
</evidence>
<evidence type="ECO:0000313" key="20">
    <source>
        <dbReference type="EMBL" id="KAG7505963.1"/>
    </source>
</evidence>
<keyword evidence="4" id="KW-0678">Repressor</keyword>
<feature type="region of interest" description="Disordered" evidence="17">
    <location>
        <begin position="197"/>
        <end position="220"/>
    </location>
</feature>
<evidence type="ECO:0000256" key="3">
    <source>
        <dbReference type="ARBA" id="ARBA00022490"/>
    </source>
</evidence>
<evidence type="ECO:0000256" key="13">
    <source>
        <dbReference type="ARBA" id="ARBA00034770"/>
    </source>
</evidence>
<feature type="region of interest" description="Disordered" evidence="17">
    <location>
        <begin position="313"/>
        <end position="361"/>
    </location>
</feature>
<feature type="compositionally biased region" description="Basic and acidic residues" evidence="17">
    <location>
        <begin position="202"/>
        <end position="218"/>
    </location>
</feature>
<reference evidence="20 21" key="1">
    <citation type="journal article" date="2021" name="Sci. Rep.">
        <title>Chromosome anchoring in Senegalese sole (Solea senegalensis) reveals sex-associated markers and genome rearrangements in flatfish.</title>
        <authorList>
            <person name="Guerrero-Cozar I."/>
            <person name="Gomez-Garrido J."/>
            <person name="Berbel C."/>
            <person name="Martinez-Blanch J.F."/>
            <person name="Alioto T."/>
            <person name="Claros M.G."/>
            <person name="Gagnaire P.A."/>
            <person name="Manchado M."/>
        </authorList>
    </citation>
    <scope>NUCLEOTIDE SEQUENCE [LARGE SCALE GENOMIC DNA]</scope>
    <source>
        <strain evidence="20">Sse05_10M</strain>
    </source>
</reference>
<feature type="compositionally biased region" description="Basic and acidic residues" evidence="17">
    <location>
        <begin position="575"/>
        <end position="584"/>
    </location>
</feature>
<feature type="region of interest" description="Disordered" evidence="17">
    <location>
        <begin position="160"/>
        <end position="182"/>
    </location>
</feature>
<dbReference type="GO" id="GO:0045893">
    <property type="term" value="P:positive regulation of DNA-templated transcription"/>
    <property type="evidence" value="ECO:0007669"/>
    <property type="project" value="UniProtKB-ARBA"/>
</dbReference>
<dbReference type="InterPro" id="IPR047398">
    <property type="entry name" value="FHA_FOXK2"/>
</dbReference>
<dbReference type="PANTHER" id="PTHR45881:SF3">
    <property type="entry name" value="FORKHEAD BOX PROTEIN K2"/>
    <property type="match status" value="1"/>
</dbReference>
<dbReference type="CDD" id="cd20055">
    <property type="entry name" value="FH_FOXK2"/>
    <property type="match status" value="1"/>
</dbReference>
<dbReference type="PROSITE" id="PS00657">
    <property type="entry name" value="FORK_HEAD_1"/>
    <property type="match status" value="1"/>
</dbReference>
<feature type="region of interest" description="Disordered" evidence="17">
    <location>
        <begin position="555"/>
        <end position="601"/>
    </location>
</feature>
<sequence>MAVVSGSSGPVARLEGREFEYMMKKRSVTIGRNSSQGSVDVSMGHSSFISRRHLEIFTASDDGTGSGDFYLRCLGKNGVFVDGVFLRRGAPPLQLPRMCTFRFPSTNIKITFTALSSGKKARRDAPESPVKPVQPQISPLTINIPDNIAHLMSPLPSPTGTISAANSCPSSPRGAGSSGYRMGGRMVSSAELQLLNDNSQPENDKDASGGDSPKDDSKPPYSYAQLIVQAITLATDKQLTLNGIYNHITKNYPYYRTADKGWQNSIRHNLSLNRYFIKVARSQEEPGKGSFWRIDPSSEGKLIEQAFRKRRPRGVPCFRTPHGPLSSRSAPASPNHSGVLSAHSSGVQTPDSLSREGSPVPLELDTSAAAPVPTTATAVVQPKLAVIQEARFAQNTSGSPVNSQPVLIAVQRQLPQTIKPVTYTMASPVSTSASQPAVQTVHVLQQIPSAVIAQPATIIKSEPQENGEHTEVKVKVETIPTITSIGGSSRIIQSSQSATPLQTVTIVQAPLGQHQLPIKAITQNGTHSITTALQGAVSSAPAAASPLHLLADHASASASLPTKRQNGDQQASEQPDAKRIKTDAGADSDSSAANDQGSLPN</sequence>
<evidence type="ECO:0000256" key="5">
    <source>
        <dbReference type="ARBA" id="ARBA00022723"/>
    </source>
</evidence>
<proteinExistence type="inferred from homology"/>
<dbReference type="InterPro" id="IPR047397">
    <property type="entry name" value="FH_FOXK2"/>
</dbReference>
<dbReference type="Pfam" id="PF00250">
    <property type="entry name" value="Forkhead"/>
    <property type="match status" value="1"/>
</dbReference>
<keyword evidence="21" id="KW-1185">Reference proteome</keyword>
<feature type="domain" description="Fork-head" evidence="19">
    <location>
        <begin position="218"/>
        <end position="313"/>
    </location>
</feature>
<feature type="domain" description="FHA" evidence="18">
    <location>
        <begin position="28"/>
        <end position="86"/>
    </location>
</feature>
<keyword evidence="7" id="KW-0460">Magnesium</keyword>
<dbReference type="SMART" id="SM00339">
    <property type="entry name" value="FH"/>
    <property type="match status" value="1"/>
</dbReference>
<evidence type="ECO:0000259" key="19">
    <source>
        <dbReference type="PROSITE" id="PS50039"/>
    </source>
</evidence>
<dbReference type="EMBL" id="JAGKHQ010000011">
    <property type="protein sequence ID" value="KAG7505963.1"/>
    <property type="molecule type" value="Genomic_DNA"/>
</dbReference>
<comment type="caution">
    <text evidence="20">The sequence shown here is derived from an EMBL/GenBank/DDBJ whole genome shotgun (WGS) entry which is preliminary data.</text>
</comment>
<dbReference type="GO" id="GO:0000978">
    <property type="term" value="F:RNA polymerase II cis-regulatory region sequence-specific DNA binding"/>
    <property type="evidence" value="ECO:0007669"/>
    <property type="project" value="TreeGrafter"/>
</dbReference>
<organism evidence="20 21">
    <name type="scientific">Solea senegalensis</name>
    <name type="common">Senegalese sole</name>
    <dbReference type="NCBI Taxonomy" id="28829"/>
    <lineage>
        <taxon>Eukaryota</taxon>
        <taxon>Metazoa</taxon>
        <taxon>Chordata</taxon>
        <taxon>Craniata</taxon>
        <taxon>Vertebrata</taxon>
        <taxon>Euteleostomi</taxon>
        <taxon>Actinopterygii</taxon>
        <taxon>Neopterygii</taxon>
        <taxon>Teleostei</taxon>
        <taxon>Neoteleostei</taxon>
        <taxon>Acanthomorphata</taxon>
        <taxon>Carangaria</taxon>
        <taxon>Pleuronectiformes</taxon>
        <taxon>Pleuronectoidei</taxon>
        <taxon>Soleidae</taxon>
        <taxon>Solea</taxon>
    </lineage>
</organism>
<evidence type="ECO:0000256" key="8">
    <source>
        <dbReference type="ARBA" id="ARBA00023015"/>
    </source>
</evidence>
<evidence type="ECO:0000256" key="7">
    <source>
        <dbReference type="ARBA" id="ARBA00022842"/>
    </source>
</evidence>
<dbReference type="Proteomes" id="UP000693946">
    <property type="component" value="Linkage Group LG19"/>
</dbReference>
<dbReference type="GO" id="GO:0045892">
    <property type="term" value="P:negative regulation of DNA-templated transcription"/>
    <property type="evidence" value="ECO:0007669"/>
    <property type="project" value="UniProtKB-ARBA"/>
</dbReference>
<keyword evidence="6" id="KW-0970">Cilium biogenesis/degradation</keyword>
<keyword evidence="8" id="KW-0805">Transcription regulation</keyword>
<dbReference type="SMART" id="SM00240">
    <property type="entry name" value="FHA"/>
    <property type="match status" value="1"/>
</dbReference>
<dbReference type="Pfam" id="PF00498">
    <property type="entry name" value="FHA"/>
    <property type="match status" value="1"/>
</dbReference>
<evidence type="ECO:0000256" key="10">
    <source>
        <dbReference type="ARBA" id="ARBA00023159"/>
    </source>
</evidence>
<dbReference type="GO" id="GO:0046872">
    <property type="term" value="F:metal ion binding"/>
    <property type="evidence" value="ECO:0007669"/>
    <property type="project" value="UniProtKB-KW"/>
</dbReference>